<name>A0A919U7T0_9CELL</name>
<protein>
    <submittedName>
        <fullName evidence="3">Uncharacterized protein</fullName>
    </submittedName>
</protein>
<keyword evidence="4" id="KW-1185">Reference proteome</keyword>
<feature type="transmembrane region" description="Helical" evidence="2">
    <location>
        <begin position="87"/>
        <end position="105"/>
    </location>
</feature>
<feature type="transmembrane region" description="Helical" evidence="2">
    <location>
        <begin position="126"/>
        <end position="143"/>
    </location>
</feature>
<evidence type="ECO:0000256" key="1">
    <source>
        <dbReference type="SAM" id="MobiDB-lite"/>
    </source>
</evidence>
<comment type="caution">
    <text evidence="3">The sequence shown here is derived from an EMBL/GenBank/DDBJ whole genome shotgun (WGS) entry which is preliminary data.</text>
</comment>
<proteinExistence type="predicted"/>
<evidence type="ECO:0000313" key="3">
    <source>
        <dbReference type="EMBL" id="GIG37690.1"/>
    </source>
</evidence>
<sequence length="144" mass="15653">MRTRDLCVSCTGYRRRVPRRSQTPIPGLVERTEPLAPGEAHVDPADPRGHRAPPPGLDLWSWQMQVFSGTAPVLSVVAVGLALQRGAWPPLVGAALFLLSAVATWSTRERYRGSRRGRRDLLRVSGGMLIALVLLLGGVPFLAP</sequence>
<feature type="transmembrane region" description="Helical" evidence="2">
    <location>
        <begin position="59"/>
        <end position="81"/>
    </location>
</feature>
<dbReference type="Proteomes" id="UP000642125">
    <property type="component" value="Unassembled WGS sequence"/>
</dbReference>
<dbReference type="AlphaFoldDB" id="A0A919U7T0"/>
<feature type="compositionally biased region" description="Basic and acidic residues" evidence="1">
    <location>
        <begin position="40"/>
        <end position="49"/>
    </location>
</feature>
<keyword evidence="2" id="KW-1133">Transmembrane helix</keyword>
<evidence type="ECO:0000313" key="4">
    <source>
        <dbReference type="Proteomes" id="UP000642125"/>
    </source>
</evidence>
<evidence type="ECO:0000256" key="2">
    <source>
        <dbReference type="SAM" id="Phobius"/>
    </source>
</evidence>
<organism evidence="3 4">
    <name type="scientific">Cellulomonas pakistanensis</name>
    <dbReference type="NCBI Taxonomy" id="992287"/>
    <lineage>
        <taxon>Bacteria</taxon>
        <taxon>Bacillati</taxon>
        <taxon>Actinomycetota</taxon>
        <taxon>Actinomycetes</taxon>
        <taxon>Micrococcales</taxon>
        <taxon>Cellulomonadaceae</taxon>
        <taxon>Cellulomonas</taxon>
    </lineage>
</organism>
<keyword evidence="2" id="KW-0472">Membrane</keyword>
<gene>
    <name evidence="3" type="ORF">Cpa01nite_30710</name>
</gene>
<reference evidence="3" key="1">
    <citation type="submission" date="2021-01" db="EMBL/GenBank/DDBJ databases">
        <title>Whole genome shotgun sequence of Cellulomonas pakistanensis NBRC 110800.</title>
        <authorList>
            <person name="Komaki H."/>
            <person name="Tamura T."/>
        </authorList>
    </citation>
    <scope>NUCLEOTIDE SEQUENCE</scope>
    <source>
        <strain evidence="3">NBRC 110800</strain>
    </source>
</reference>
<keyword evidence="2" id="KW-0812">Transmembrane</keyword>
<accession>A0A919U7T0</accession>
<feature type="region of interest" description="Disordered" evidence="1">
    <location>
        <begin position="21"/>
        <end position="51"/>
    </location>
</feature>
<dbReference type="EMBL" id="BONO01000027">
    <property type="protein sequence ID" value="GIG37690.1"/>
    <property type="molecule type" value="Genomic_DNA"/>
</dbReference>